<dbReference type="EMBL" id="BGZK01000497">
    <property type="protein sequence ID" value="GBP47169.1"/>
    <property type="molecule type" value="Genomic_DNA"/>
</dbReference>
<proteinExistence type="predicted"/>
<organism evidence="1 2">
    <name type="scientific">Eumeta variegata</name>
    <name type="common">Bagworm moth</name>
    <name type="synonym">Eumeta japonica</name>
    <dbReference type="NCBI Taxonomy" id="151549"/>
    <lineage>
        <taxon>Eukaryota</taxon>
        <taxon>Metazoa</taxon>
        <taxon>Ecdysozoa</taxon>
        <taxon>Arthropoda</taxon>
        <taxon>Hexapoda</taxon>
        <taxon>Insecta</taxon>
        <taxon>Pterygota</taxon>
        <taxon>Neoptera</taxon>
        <taxon>Endopterygota</taxon>
        <taxon>Lepidoptera</taxon>
        <taxon>Glossata</taxon>
        <taxon>Ditrysia</taxon>
        <taxon>Tineoidea</taxon>
        <taxon>Psychidae</taxon>
        <taxon>Oiketicinae</taxon>
        <taxon>Eumeta</taxon>
    </lineage>
</organism>
<evidence type="ECO:0000313" key="1">
    <source>
        <dbReference type="EMBL" id="GBP47169.1"/>
    </source>
</evidence>
<reference evidence="1 2" key="1">
    <citation type="journal article" date="2019" name="Commun. Biol.">
        <title>The bagworm genome reveals a unique fibroin gene that provides high tensile strength.</title>
        <authorList>
            <person name="Kono N."/>
            <person name="Nakamura H."/>
            <person name="Ohtoshi R."/>
            <person name="Tomita M."/>
            <person name="Numata K."/>
            <person name="Arakawa K."/>
        </authorList>
    </citation>
    <scope>NUCLEOTIDE SEQUENCE [LARGE SCALE GENOMIC DNA]</scope>
</reference>
<dbReference type="AlphaFoldDB" id="A0A4C1W9F7"/>
<evidence type="ECO:0000313" key="2">
    <source>
        <dbReference type="Proteomes" id="UP000299102"/>
    </source>
</evidence>
<gene>
    <name evidence="1" type="ORF">EVAR_38280_1</name>
</gene>
<dbReference type="Proteomes" id="UP000299102">
    <property type="component" value="Unassembled WGS sequence"/>
</dbReference>
<keyword evidence="2" id="KW-1185">Reference proteome</keyword>
<name>A0A4C1W9F7_EUMVA</name>
<protein>
    <submittedName>
        <fullName evidence="1">Uncharacterized protein</fullName>
    </submittedName>
</protein>
<sequence length="77" mass="8170">MAARGARAAGAAASPGRRGNLSKANLIVQPEPAGRERNLQVRQIPIELIKLVSCSRNGLGAIRPRVARTPATLLYAR</sequence>
<accession>A0A4C1W9F7</accession>
<comment type="caution">
    <text evidence="1">The sequence shown here is derived from an EMBL/GenBank/DDBJ whole genome shotgun (WGS) entry which is preliminary data.</text>
</comment>